<proteinExistence type="predicted"/>
<keyword evidence="2" id="KW-1185">Reference proteome</keyword>
<dbReference type="EMBL" id="BONE01000002">
    <property type="protein sequence ID" value="GIF70771.1"/>
    <property type="molecule type" value="Genomic_DNA"/>
</dbReference>
<name>A0ABQ4CHJ7_9ACTN</name>
<dbReference type="Proteomes" id="UP000604117">
    <property type="component" value="Unassembled WGS sequence"/>
</dbReference>
<evidence type="ECO:0000313" key="2">
    <source>
        <dbReference type="Proteomes" id="UP000604117"/>
    </source>
</evidence>
<comment type="caution">
    <text evidence="1">The sequence shown here is derived from an EMBL/GenBank/DDBJ whole genome shotgun (WGS) entry which is preliminary data.</text>
</comment>
<evidence type="ECO:0000313" key="1">
    <source>
        <dbReference type="EMBL" id="GIF70771.1"/>
    </source>
</evidence>
<organism evidence="1 2">
    <name type="scientific">Asanoa siamensis</name>
    <dbReference type="NCBI Taxonomy" id="926357"/>
    <lineage>
        <taxon>Bacteria</taxon>
        <taxon>Bacillati</taxon>
        <taxon>Actinomycetota</taxon>
        <taxon>Actinomycetes</taxon>
        <taxon>Micromonosporales</taxon>
        <taxon>Micromonosporaceae</taxon>
        <taxon>Asanoa</taxon>
    </lineage>
</organism>
<accession>A0ABQ4CHJ7</accession>
<gene>
    <name evidence="1" type="ORF">Asi02nite_02890</name>
</gene>
<sequence length="83" mass="9008">MLFLARVRVGRDRRSRQAPLRFAPLRPPQRVTVTERTRAAQPVRNDRDAGLKVEPAVDASTCSPARLSRVAASAGGAMTGKPD</sequence>
<reference evidence="1 2" key="1">
    <citation type="submission" date="2021-01" db="EMBL/GenBank/DDBJ databases">
        <title>Whole genome shotgun sequence of Asanoa siamensis NBRC 107932.</title>
        <authorList>
            <person name="Komaki H."/>
            <person name="Tamura T."/>
        </authorList>
    </citation>
    <scope>NUCLEOTIDE SEQUENCE [LARGE SCALE GENOMIC DNA]</scope>
    <source>
        <strain evidence="1 2">NBRC 107932</strain>
    </source>
</reference>
<protein>
    <submittedName>
        <fullName evidence="1">Uncharacterized protein</fullName>
    </submittedName>
</protein>